<dbReference type="OrthoDB" id="10041966at2759"/>
<accession>A0A067LTR9</accession>
<proteinExistence type="predicted"/>
<name>A0A067LTR9_BOTB1</name>
<evidence type="ECO:0000313" key="2">
    <source>
        <dbReference type="Proteomes" id="UP000027195"/>
    </source>
</evidence>
<protein>
    <recommendedName>
        <fullName evidence="3">Phosphoribulokinase/uridine kinase domain-containing protein</fullName>
    </recommendedName>
</protein>
<dbReference type="PROSITE" id="PS51257">
    <property type="entry name" value="PROKAR_LIPOPROTEIN"/>
    <property type="match status" value="1"/>
</dbReference>
<organism evidence="1 2">
    <name type="scientific">Botryobasidium botryosum (strain FD-172 SS1)</name>
    <dbReference type="NCBI Taxonomy" id="930990"/>
    <lineage>
        <taxon>Eukaryota</taxon>
        <taxon>Fungi</taxon>
        <taxon>Dikarya</taxon>
        <taxon>Basidiomycota</taxon>
        <taxon>Agaricomycotina</taxon>
        <taxon>Agaricomycetes</taxon>
        <taxon>Cantharellales</taxon>
        <taxon>Botryobasidiaceae</taxon>
        <taxon>Botryobasidium</taxon>
    </lineage>
</organism>
<dbReference type="PANTHER" id="PTHR10285">
    <property type="entry name" value="URIDINE KINASE"/>
    <property type="match status" value="1"/>
</dbReference>
<dbReference type="CDD" id="cd02024">
    <property type="entry name" value="NRK1"/>
    <property type="match status" value="1"/>
</dbReference>
<dbReference type="SUPFAM" id="SSF52540">
    <property type="entry name" value="P-loop containing nucleoside triphosphate hydrolases"/>
    <property type="match status" value="1"/>
</dbReference>
<evidence type="ECO:0000313" key="1">
    <source>
        <dbReference type="EMBL" id="KDQ06484.1"/>
    </source>
</evidence>
<dbReference type="FunCoup" id="A0A067LTR9">
    <property type="interactions" value="252"/>
</dbReference>
<keyword evidence="2" id="KW-1185">Reference proteome</keyword>
<dbReference type="Proteomes" id="UP000027195">
    <property type="component" value="Unassembled WGS sequence"/>
</dbReference>
<dbReference type="Gene3D" id="3.40.50.300">
    <property type="entry name" value="P-loop containing nucleotide triphosphate hydrolases"/>
    <property type="match status" value="1"/>
</dbReference>
<dbReference type="STRING" id="930990.A0A067LTR9"/>
<dbReference type="EMBL" id="KL198134">
    <property type="protein sequence ID" value="KDQ06484.1"/>
    <property type="molecule type" value="Genomic_DNA"/>
</dbReference>
<dbReference type="AlphaFoldDB" id="A0A067LTR9"/>
<reference evidence="2" key="1">
    <citation type="journal article" date="2014" name="Proc. Natl. Acad. Sci. U.S.A.">
        <title>Extensive sampling of basidiomycete genomes demonstrates inadequacy of the white-rot/brown-rot paradigm for wood decay fungi.</title>
        <authorList>
            <person name="Riley R."/>
            <person name="Salamov A.A."/>
            <person name="Brown D.W."/>
            <person name="Nagy L.G."/>
            <person name="Floudas D."/>
            <person name="Held B.W."/>
            <person name="Levasseur A."/>
            <person name="Lombard V."/>
            <person name="Morin E."/>
            <person name="Otillar R."/>
            <person name="Lindquist E.A."/>
            <person name="Sun H."/>
            <person name="LaButti K.M."/>
            <person name="Schmutz J."/>
            <person name="Jabbour D."/>
            <person name="Luo H."/>
            <person name="Baker S.E."/>
            <person name="Pisabarro A.G."/>
            <person name="Walton J.D."/>
            <person name="Blanchette R.A."/>
            <person name="Henrissat B."/>
            <person name="Martin F."/>
            <person name="Cullen D."/>
            <person name="Hibbett D.S."/>
            <person name="Grigoriev I.V."/>
        </authorList>
    </citation>
    <scope>NUCLEOTIDE SEQUENCE [LARGE SCALE GENOMIC DNA]</scope>
    <source>
        <strain evidence="2">FD-172 SS1</strain>
    </source>
</reference>
<dbReference type="InterPro" id="IPR027417">
    <property type="entry name" value="P-loop_NTPase"/>
</dbReference>
<gene>
    <name evidence="1" type="ORF">BOTBODRAFT_121444</name>
</gene>
<dbReference type="InParanoid" id="A0A067LTR9"/>
<evidence type="ECO:0008006" key="3">
    <source>
        <dbReference type="Google" id="ProtNLM"/>
    </source>
</evidence>
<sequence length="262" mass="29601">MAEQPTRVILVGIGGATSCGKTTLAKHLRRCVTNGILIHQDVRFFVPNSGPPDRIPIHPVHNVQDWDDPSGAIDWPRLVDALAHVKKMGSLPEGHYSHDHMNVQKEVPVEMDEVEGWKEAFAVAEANFRARTGERVIWAILDGFLLYWDQAVIDAMDVRILLRTPQEILKERREQRHGYHVAVQSDCADGSFWRDPPNYWDQIVWPAYKRAHEGVFESGDVENGKLNGNIARLHLLEGDEMEMGEMLNATCRAALDALEAQQ</sequence>
<dbReference type="HOGENOM" id="CLU_058668_1_1_1"/>